<evidence type="ECO:0000313" key="1">
    <source>
        <dbReference type="EMBL" id="KKK57322.1"/>
    </source>
</evidence>
<gene>
    <name evidence="1" type="ORF">LCGC14_3055650</name>
</gene>
<reference evidence="1" key="1">
    <citation type="journal article" date="2015" name="Nature">
        <title>Complex archaea that bridge the gap between prokaryotes and eukaryotes.</title>
        <authorList>
            <person name="Spang A."/>
            <person name="Saw J.H."/>
            <person name="Jorgensen S.L."/>
            <person name="Zaremba-Niedzwiedzka K."/>
            <person name="Martijn J."/>
            <person name="Lind A.E."/>
            <person name="van Eijk R."/>
            <person name="Schleper C."/>
            <person name="Guy L."/>
            <person name="Ettema T.J."/>
        </authorList>
    </citation>
    <scope>NUCLEOTIDE SEQUENCE</scope>
</reference>
<comment type="caution">
    <text evidence="1">The sequence shown here is derived from an EMBL/GenBank/DDBJ whole genome shotgun (WGS) entry which is preliminary data.</text>
</comment>
<accession>A0A0F8WKC2</accession>
<organism evidence="1">
    <name type="scientific">marine sediment metagenome</name>
    <dbReference type="NCBI Taxonomy" id="412755"/>
    <lineage>
        <taxon>unclassified sequences</taxon>
        <taxon>metagenomes</taxon>
        <taxon>ecological metagenomes</taxon>
    </lineage>
</organism>
<name>A0A0F8WKC2_9ZZZZ</name>
<sequence>MAALIQSEPTADINDNDCIGDGIDRSTTLSDFDNDCDVDLVDMALFLADYLKCTLPNVPGCI</sequence>
<protein>
    <submittedName>
        <fullName evidence="1">Uncharacterized protein</fullName>
    </submittedName>
</protein>
<dbReference type="EMBL" id="LAZR01064543">
    <property type="protein sequence ID" value="KKK57322.1"/>
    <property type="molecule type" value="Genomic_DNA"/>
</dbReference>
<dbReference type="AlphaFoldDB" id="A0A0F8WKC2"/>
<proteinExistence type="predicted"/>